<evidence type="ECO:0000313" key="5">
    <source>
        <dbReference type="EMBL" id="RZC51663.1"/>
    </source>
</evidence>
<evidence type="ECO:0008006" key="7">
    <source>
        <dbReference type="Google" id="ProtNLM"/>
    </source>
</evidence>
<dbReference type="PANTHER" id="PTHR10509">
    <property type="entry name" value="O-METHYLTRANSFERASE-RELATED"/>
    <property type="match status" value="1"/>
</dbReference>
<keyword evidence="1" id="KW-0489">Methyltransferase</keyword>
<dbReference type="PROSITE" id="PS51682">
    <property type="entry name" value="SAM_OMT_I"/>
    <property type="match status" value="2"/>
</dbReference>
<reference evidence="5 6" key="1">
    <citation type="journal article" date="2018" name="Science">
        <title>The opium poppy genome and morphinan production.</title>
        <authorList>
            <person name="Guo L."/>
            <person name="Winzer T."/>
            <person name="Yang X."/>
            <person name="Li Y."/>
            <person name="Ning Z."/>
            <person name="He Z."/>
            <person name="Teodor R."/>
            <person name="Lu Y."/>
            <person name="Bowser T.A."/>
            <person name="Graham I.A."/>
            <person name="Ye K."/>
        </authorList>
    </citation>
    <scope>NUCLEOTIDE SEQUENCE [LARGE SCALE GENOMIC DNA]</scope>
    <source>
        <strain evidence="6">cv. HN1</strain>
        <tissue evidence="5">Leaves</tissue>
    </source>
</reference>
<evidence type="ECO:0000256" key="3">
    <source>
        <dbReference type="ARBA" id="ARBA00022691"/>
    </source>
</evidence>
<dbReference type="InterPro" id="IPR002935">
    <property type="entry name" value="SAM_O-MeTrfase"/>
</dbReference>
<dbReference type="GO" id="GO:0008171">
    <property type="term" value="F:O-methyltransferase activity"/>
    <property type="evidence" value="ECO:0007669"/>
    <property type="project" value="InterPro"/>
</dbReference>
<name>A0A4Y7IS11_PAPSO</name>
<dbReference type="AlphaFoldDB" id="A0A4Y7IS11"/>
<protein>
    <recommendedName>
        <fullName evidence="7">Caffeoyl-CoA O-methyltransferase</fullName>
    </recommendedName>
</protein>
<dbReference type="InterPro" id="IPR029063">
    <property type="entry name" value="SAM-dependent_MTases_sf"/>
</dbReference>
<dbReference type="GO" id="GO:0008757">
    <property type="term" value="F:S-adenosylmethionine-dependent methyltransferase activity"/>
    <property type="evidence" value="ECO:0007669"/>
    <property type="project" value="TreeGrafter"/>
</dbReference>
<evidence type="ECO:0000256" key="2">
    <source>
        <dbReference type="ARBA" id="ARBA00022679"/>
    </source>
</evidence>
<evidence type="ECO:0000256" key="1">
    <source>
        <dbReference type="ARBA" id="ARBA00022603"/>
    </source>
</evidence>
<evidence type="ECO:0000313" key="6">
    <source>
        <dbReference type="Proteomes" id="UP000316621"/>
    </source>
</evidence>
<keyword evidence="6" id="KW-1185">Reference proteome</keyword>
<accession>A0A4Y7IS11</accession>
<dbReference type="Proteomes" id="UP000316621">
    <property type="component" value="Chromosome 2"/>
</dbReference>
<dbReference type="OMA" id="YRNYHER"/>
<proteinExistence type="inferred from homology"/>
<dbReference type="GO" id="GO:0032259">
    <property type="term" value="P:methylation"/>
    <property type="evidence" value="ECO:0007669"/>
    <property type="project" value="UniProtKB-KW"/>
</dbReference>
<dbReference type="PANTHER" id="PTHR10509:SF96">
    <property type="entry name" value="CAFFEOYL-COA O-METHYLTRANSFERASE"/>
    <property type="match status" value="1"/>
</dbReference>
<dbReference type="Gramene" id="RZC51663">
    <property type="protein sequence ID" value="RZC51663"/>
    <property type="gene ID" value="C5167_020096"/>
</dbReference>
<gene>
    <name evidence="5" type="ORF">C5167_020096</name>
</gene>
<dbReference type="SUPFAM" id="SSF53335">
    <property type="entry name" value="S-adenosyl-L-methionine-dependent methyltransferases"/>
    <property type="match status" value="2"/>
</dbReference>
<organism evidence="5 6">
    <name type="scientific">Papaver somniferum</name>
    <name type="common">Opium poppy</name>
    <dbReference type="NCBI Taxonomy" id="3469"/>
    <lineage>
        <taxon>Eukaryota</taxon>
        <taxon>Viridiplantae</taxon>
        <taxon>Streptophyta</taxon>
        <taxon>Embryophyta</taxon>
        <taxon>Tracheophyta</taxon>
        <taxon>Spermatophyta</taxon>
        <taxon>Magnoliopsida</taxon>
        <taxon>Ranunculales</taxon>
        <taxon>Papaveraceae</taxon>
        <taxon>Papaveroideae</taxon>
        <taxon>Papaver</taxon>
    </lineage>
</organism>
<dbReference type="STRING" id="3469.A0A4Y7IS11"/>
<keyword evidence="2" id="KW-0808">Transferase</keyword>
<keyword evidence="3" id="KW-0949">S-adenosyl-L-methionine</keyword>
<evidence type="ECO:0000256" key="4">
    <source>
        <dbReference type="ARBA" id="ARBA00023453"/>
    </source>
</evidence>
<dbReference type="EMBL" id="CM010716">
    <property type="protein sequence ID" value="RZC51663.1"/>
    <property type="molecule type" value="Genomic_DNA"/>
</dbReference>
<sequence length="444" mass="49786">MEIPPTKLSSFDVAKTDAGLLQSKELYQYILETNVYPNEDEVLKELREITATQPWSLMLCAADEGPIMSLLIKLINAKKTIEIGVYTGYSLLVTVLALPEDGKPKNEGSFDYAFVDADKDNYVHYHERLLKLVRVGGMILYDNTLWSGTVAWEDDSTLDDMMKEIKDVFVDLNKKLASDSRIHISQLPVGDGLTMSWKKTMETPPTKLSVSDIGKSDAGLLQSKELYQYILETNVYPHEAEVLKELREITATHPRSYMLCAADEGPIMSLLLKLVNAKKTIEIGVYTGYSLLVTALALPGDGKIIAIDPDRSMFKIGLPFFKKAGVEHKVEFIESIGLPVLDKLLEDPNNEGSFDYAFVDADKGNYVNYHERLLKLVKVGGMILYDNTLWSGTVAWEDDSTLDEHMKRVKDVFVDLNKKLASDSRIQVSQLPVGDGLTMCMRLH</sequence>
<dbReference type="Pfam" id="PF01596">
    <property type="entry name" value="Methyltransf_3"/>
    <property type="match status" value="3"/>
</dbReference>
<dbReference type="CDD" id="cd02440">
    <property type="entry name" value="AdoMet_MTases"/>
    <property type="match status" value="1"/>
</dbReference>
<comment type="similarity">
    <text evidence="4">Belongs to the class I-like SAM-binding methyltransferase superfamily. Cation-dependent O-methyltransferase family.</text>
</comment>
<dbReference type="InterPro" id="IPR050362">
    <property type="entry name" value="Cation-dep_OMT"/>
</dbReference>
<dbReference type="Gene3D" id="3.40.50.150">
    <property type="entry name" value="Vaccinia Virus protein VP39"/>
    <property type="match status" value="3"/>
</dbReference>